<dbReference type="EMBL" id="CP012524">
    <property type="protein sequence ID" value="ALC42244.1"/>
    <property type="molecule type" value="Genomic_DNA"/>
</dbReference>
<dbReference type="SUPFAM" id="SSF50494">
    <property type="entry name" value="Trypsin-like serine proteases"/>
    <property type="match status" value="1"/>
</dbReference>
<dbReference type="InterPro" id="IPR050430">
    <property type="entry name" value="Peptidase_S1"/>
</dbReference>
<evidence type="ECO:0000256" key="10">
    <source>
        <dbReference type="ARBA" id="ARBA00038868"/>
    </source>
</evidence>
<dbReference type="OrthoDB" id="10059102at2759"/>
<dbReference type="Proteomes" id="UP000494163">
    <property type="component" value="Chromosome 2R"/>
</dbReference>
<comment type="subcellular location">
    <subcellularLocation>
        <location evidence="1">Secreted</location>
        <location evidence="1">Extracellular space</location>
    </subcellularLocation>
</comment>
<dbReference type="PANTHER" id="PTHR24276:SF91">
    <property type="entry name" value="AT26814P-RELATED"/>
    <property type="match status" value="1"/>
</dbReference>
<keyword evidence="7" id="KW-0865">Zymogen</keyword>
<name>A0A0M5JAK3_DROBS</name>
<evidence type="ECO:0000259" key="11">
    <source>
        <dbReference type="PROSITE" id="PS50240"/>
    </source>
</evidence>
<evidence type="ECO:0000256" key="6">
    <source>
        <dbReference type="ARBA" id="ARBA00022825"/>
    </source>
</evidence>
<keyword evidence="8" id="KW-1015">Disulfide bond</keyword>
<feature type="domain" description="Peptidase S1" evidence="11">
    <location>
        <begin position="4"/>
        <end position="249"/>
    </location>
</feature>
<keyword evidence="5" id="KW-0378">Hydrolase</keyword>
<dbReference type="OMA" id="MDENPCA"/>
<keyword evidence="6" id="KW-0720">Serine protease</keyword>
<keyword evidence="13" id="KW-1185">Reference proteome</keyword>
<evidence type="ECO:0000256" key="4">
    <source>
        <dbReference type="ARBA" id="ARBA00022729"/>
    </source>
</evidence>
<proteinExistence type="inferred from homology"/>
<evidence type="ECO:0000256" key="5">
    <source>
        <dbReference type="ARBA" id="ARBA00022801"/>
    </source>
</evidence>
<comment type="catalytic activity">
    <reaction evidence="9">
        <text>Preferential cleavage: Arg-|-Xaa, Lys-|-Xaa.</text>
        <dbReference type="EC" id="3.4.21.4"/>
    </reaction>
</comment>
<dbReference type="EC" id="3.4.21.4" evidence="10"/>
<dbReference type="CDD" id="cd00190">
    <property type="entry name" value="Tryp_SPc"/>
    <property type="match status" value="1"/>
</dbReference>
<evidence type="ECO:0000313" key="12">
    <source>
        <dbReference type="EMBL" id="ALC42244.1"/>
    </source>
</evidence>
<sequence length="269" mass="30262">MVYIISALATPYYDDDKIDNLGKYVVSIRSRTPHRYYGDNHYCGGAIISRLFILTAAQCVMDHRYVVYRARFLFVVAGTPNRLKFVRDESVGMPAKRVFVPESFTLLNMNNIALILLLAPLPEDNQRVGIIQLPKRPAIAGEIYQVIGWGRVFLGGFLSSKALIIDIDLQNDTVCKDLLQDFQPGMLCAGNLESTEDEHPCAGDSGNPFMRNLTVYGIVTYQLGCGQEHVPSIYTDVYFHLDWVNDIMTKNSSGEFNICLLYALLMQIT</sequence>
<keyword evidence="4" id="KW-0732">Signal</keyword>
<dbReference type="SMART" id="SM00020">
    <property type="entry name" value="Tryp_SPc"/>
    <property type="match status" value="1"/>
</dbReference>
<evidence type="ECO:0000256" key="2">
    <source>
        <dbReference type="ARBA" id="ARBA00007664"/>
    </source>
</evidence>
<dbReference type="InterPro" id="IPR009003">
    <property type="entry name" value="Peptidase_S1_PA"/>
</dbReference>
<dbReference type="PROSITE" id="PS50240">
    <property type="entry name" value="TRYPSIN_DOM"/>
    <property type="match status" value="1"/>
</dbReference>
<dbReference type="Pfam" id="PF00089">
    <property type="entry name" value="Trypsin"/>
    <property type="match status" value="1"/>
</dbReference>
<evidence type="ECO:0000256" key="7">
    <source>
        <dbReference type="ARBA" id="ARBA00023145"/>
    </source>
</evidence>
<reference evidence="12 13" key="1">
    <citation type="submission" date="2015-08" db="EMBL/GenBank/DDBJ databases">
        <title>Ancestral chromatin configuration constrains chromatin evolution on differentiating sex chromosomes in Drosophila.</title>
        <authorList>
            <person name="Zhou Q."/>
            <person name="Bachtrog D."/>
        </authorList>
    </citation>
    <scope>NUCLEOTIDE SEQUENCE [LARGE SCALE GENOMIC DNA]</scope>
    <source>
        <tissue evidence="12">Whole larvae</tissue>
    </source>
</reference>
<dbReference type="InterPro" id="IPR001314">
    <property type="entry name" value="Peptidase_S1A"/>
</dbReference>
<dbReference type="STRING" id="30019.A0A0M5JAK3"/>
<gene>
    <name evidence="12" type="ORF">Dbus_chr2Rg1823</name>
</gene>
<feature type="non-terminal residue" evidence="12">
    <location>
        <position position="269"/>
    </location>
</feature>
<dbReference type="GO" id="GO:0006508">
    <property type="term" value="P:proteolysis"/>
    <property type="evidence" value="ECO:0007669"/>
    <property type="project" value="UniProtKB-KW"/>
</dbReference>
<dbReference type="InterPro" id="IPR043504">
    <property type="entry name" value="Peptidase_S1_PA_chymotrypsin"/>
</dbReference>
<dbReference type="AlphaFoldDB" id="A0A0M5JAK3"/>
<dbReference type="GO" id="GO:0004252">
    <property type="term" value="F:serine-type endopeptidase activity"/>
    <property type="evidence" value="ECO:0007669"/>
    <property type="project" value="UniProtKB-EC"/>
</dbReference>
<dbReference type="GO" id="GO:0005576">
    <property type="term" value="C:extracellular region"/>
    <property type="evidence" value="ECO:0007669"/>
    <property type="project" value="UniProtKB-SubCell"/>
</dbReference>
<evidence type="ECO:0000313" key="13">
    <source>
        <dbReference type="Proteomes" id="UP000494163"/>
    </source>
</evidence>
<evidence type="ECO:0000256" key="1">
    <source>
        <dbReference type="ARBA" id="ARBA00004239"/>
    </source>
</evidence>
<dbReference type="SMR" id="A0A0M5JAK3"/>
<keyword evidence="3" id="KW-0645">Protease</keyword>
<accession>A0A0M5JAK3</accession>
<dbReference type="PRINTS" id="PR00722">
    <property type="entry name" value="CHYMOTRYPSIN"/>
</dbReference>
<evidence type="ECO:0000256" key="8">
    <source>
        <dbReference type="ARBA" id="ARBA00023157"/>
    </source>
</evidence>
<dbReference type="InterPro" id="IPR001254">
    <property type="entry name" value="Trypsin_dom"/>
</dbReference>
<dbReference type="Gene3D" id="2.40.10.10">
    <property type="entry name" value="Trypsin-like serine proteases"/>
    <property type="match status" value="1"/>
</dbReference>
<evidence type="ECO:0000256" key="9">
    <source>
        <dbReference type="ARBA" id="ARBA00036320"/>
    </source>
</evidence>
<evidence type="ECO:0000256" key="3">
    <source>
        <dbReference type="ARBA" id="ARBA00022670"/>
    </source>
</evidence>
<organism evidence="12 13">
    <name type="scientific">Drosophila busckii</name>
    <name type="common">Fruit fly</name>
    <dbReference type="NCBI Taxonomy" id="30019"/>
    <lineage>
        <taxon>Eukaryota</taxon>
        <taxon>Metazoa</taxon>
        <taxon>Ecdysozoa</taxon>
        <taxon>Arthropoda</taxon>
        <taxon>Hexapoda</taxon>
        <taxon>Insecta</taxon>
        <taxon>Pterygota</taxon>
        <taxon>Neoptera</taxon>
        <taxon>Endopterygota</taxon>
        <taxon>Diptera</taxon>
        <taxon>Brachycera</taxon>
        <taxon>Muscomorpha</taxon>
        <taxon>Ephydroidea</taxon>
        <taxon>Drosophilidae</taxon>
        <taxon>Drosophila</taxon>
    </lineage>
</organism>
<protein>
    <recommendedName>
        <fullName evidence="10">trypsin</fullName>
        <ecNumber evidence="10">3.4.21.4</ecNumber>
    </recommendedName>
</protein>
<dbReference type="PANTHER" id="PTHR24276">
    <property type="entry name" value="POLYSERASE-RELATED"/>
    <property type="match status" value="1"/>
</dbReference>
<comment type="similarity">
    <text evidence="2">Belongs to the peptidase S1 family.</text>
</comment>